<comment type="caution">
    <text evidence="2">The sequence shown here is derived from an EMBL/GenBank/DDBJ whole genome shotgun (WGS) entry which is preliminary data.</text>
</comment>
<proteinExistence type="predicted"/>
<evidence type="ECO:0000313" key="3">
    <source>
        <dbReference type="Proteomes" id="UP000305709"/>
    </source>
</evidence>
<protein>
    <submittedName>
        <fullName evidence="2">Uncharacterized protein</fullName>
    </submittedName>
</protein>
<evidence type="ECO:0000256" key="1">
    <source>
        <dbReference type="SAM" id="SignalP"/>
    </source>
</evidence>
<dbReference type="EMBL" id="VDFV01000124">
    <property type="protein sequence ID" value="TNC59179.1"/>
    <property type="molecule type" value="Genomic_DNA"/>
</dbReference>
<keyword evidence="1" id="KW-0732">Signal</keyword>
<name>A0A5C4N7Q9_9RHOB</name>
<feature type="signal peptide" evidence="1">
    <location>
        <begin position="1"/>
        <end position="22"/>
    </location>
</feature>
<reference evidence="2 3" key="1">
    <citation type="submission" date="2019-06" db="EMBL/GenBank/DDBJ databases">
        <authorList>
            <person name="Jiang L."/>
        </authorList>
    </citation>
    <scope>NUCLEOTIDE SEQUENCE [LARGE SCALE GENOMIC DNA]</scope>
    <source>
        <strain evidence="2 3">YIM 48858</strain>
    </source>
</reference>
<sequence>MRYRLTLLPVLAVWVLSAEARAQDQCAQIAEQCSRMTGAASQAMCQQNLSSCYSMQGGGGGMMMPQMPAMPQMPYVPPLTRTPQQDADELARMLEQTCPMERDFQNRMAQIGLPNMPITPACEEWFARNGEGLVPPTPAMPQLPFGTAPAPQAPVMDEAAMQRGLHAIGQMLLARGADPARMQQMAAACDGGDRASCTTLMNGFDEICAGTAGFFPGADPQMIAEASYAACETAQFIRMALNGW</sequence>
<gene>
    <name evidence="2" type="ORF">FHG71_23060</name>
</gene>
<dbReference type="Proteomes" id="UP000305709">
    <property type="component" value="Unassembled WGS sequence"/>
</dbReference>
<accession>A0A5C4N7Q9</accession>
<dbReference type="AlphaFoldDB" id="A0A5C4N7Q9"/>
<keyword evidence="3" id="KW-1185">Reference proteome</keyword>
<feature type="chain" id="PRO_5022712448" evidence="1">
    <location>
        <begin position="23"/>
        <end position="244"/>
    </location>
</feature>
<dbReference type="RefSeq" id="WP_139084145.1">
    <property type="nucleotide sequence ID" value="NZ_VDFV01000124.1"/>
</dbReference>
<organism evidence="2 3">
    <name type="scientific">Rubellimicrobium roseum</name>
    <dbReference type="NCBI Taxonomy" id="687525"/>
    <lineage>
        <taxon>Bacteria</taxon>
        <taxon>Pseudomonadati</taxon>
        <taxon>Pseudomonadota</taxon>
        <taxon>Alphaproteobacteria</taxon>
        <taxon>Rhodobacterales</taxon>
        <taxon>Roseobacteraceae</taxon>
        <taxon>Rubellimicrobium</taxon>
    </lineage>
</organism>
<evidence type="ECO:0000313" key="2">
    <source>
        <dbReference type="EMBL" id="TNC59179.1"/>
    </source>
</evidence>